<sequence>MNSFIPNVSPETARKAKIVKWIVIAAGVAIAAPAALLLLKGLLALIAAGAVGLAAIYFGPVVEMKLRNTQVKMVVAEAMANPIETLINQLADKRRAASDFADRITLFRTEVKNFQDKVGVFEKQYPDDAPRFRAQLATMQQLLHFREDRYKQVNAELDNFAHAIDRAKAMWDMSQAAQRMNKVAGQQSGNTFEQIKTDASIDSVMKSVNMAFSQMETALLDNPEVKQAQQAALAQDTQTAIATDPRVSLPSQRPQQ</sequence>
<reference evidence="3 4" key="1">
    <citation type="submission" date="2019-09" db="EMBL/GenBank/DDBJ databases">
        <authorList>
            <person name="Depoorter E."/>
        </authorList>
    </citation>
    <scope>NUCLEOTIDE SEQUENCE [LARGE SCALE GENOMIC DNA]</scope>
    <source>
        <strain evidence="3">LMG 13014</strain>
    </source>
</reference>
<dbReference type="GeneID" id="99664955"/>
<keyword evidence="2" id="KW-0812">Transmembrane</keyword>
<dbReference type="EMBL" id="CABVQC010000021">
    <property type="protein sequence ID" value="VWB72824.1"/>
    <property type="molecule type" value="Genomic_DNA"/>
</dbReference>
<keyword evidence="2" id="KW-0472">Membrane</keyword>
<evidence type="ECO:0000256" key="1">
    <source>
        <dbReference type="SAM" id="MobiDB-lite"/>
    </source>
</evidence>
<feature type="transmembrane region" description="Helical" evidence="2">
    <location>
        <begin position="18"/>
        <end position="36"/>
    </location>
</feature>
<evidence type="ECO:0000313" key="3">
    <source>
        <dbReference type="EMBL" id="VWB72824.1"/>
    </source>
</evidence>
<gene>
    <name evidence="3" type="ORF">BLA13014_03315</name>
</gene>
<feature type="region of interest" description="Disordered" evidence="1">
    <location>
        <begin position="230"/>
        <end position="256"/>
    </location>
</feature>
<evidence type="ECO:0000313" key="4">
    <source>
        <dbReference type="Proteomes" id="UP000494261"/>
    </source>
</evidence>
<keyword evidence="2" id="KW-1133">Transmembrane helix</keyword>
<dbReference type="AlphaFoldDB" id="A0A6P2LX55"/>
<dbReference type="Proteomes" id="UP000494261">
    <property type="component" value="Unassembled WGS sequence"/>
</dbReference>
<dbReference type="RefSeq" id="WP_025496198.1">
    <property type="nucleotide sequence ID" value="NZ_CABVQC010000021.1"/>
</dbReference>
<evidence type="ECO:0000256" key="2">
    <source>
        <dbReference type="SAM" id="Phobius"/>
    </source>
</evidence>
<proteinExistence type="predicted"/>
<protein>
    <submittedName>
        <fullName evidence="3">Uncharacterized protein</fullName>
    </submittedName>
</protein>
<name>A0A6P2LX55_9BURK</name>
<accession>A0A6P2LX55</accession>
<feature type="transmembrane region" description="Helical" evidence="2">
    <location>
        <begin position="42"/>
        <end position="62"/>
    </location>
</feature>
<feature type="compositionally biased region" description="Low complexity" evidence="1">
    <location>
        <begin position="230"/>
        <end position="243"/>
    </location>
</feature>
<organism evidence="3 4">
    <name type="scientific">Burkholderia aenigmatica</name>
    <dbReference type="NCBI Taxonomy" id="2015348"/>
    <lineage>
        <taxon>Bacteria</taxon>
        <taxon>Pseudomonadati</taxon>
        <taxon>Pseudomonadota</taxon>
        <taxon>Betaproteobacteria</taxon>
        <taxon>Burkholderiales</taxon>
        <taxon>Burkholderiaceae</taxon>
        <taxon>Burkholderia</taxon>
        <taxon>Burkholderia cepacia complex</taxon>
    </lineage>
</organism>